<evidence type="ECO:0000256" key="1">
    <source>
        <dbReference type="SAM" id="Phobius"/>
    </source>
</evidence>
<proteinExistence type="predicted"/>
<accession>A0A1N7QMD9</accession>
<evidence type="ECO:0000313" key="3">
    <source>
        <dbReference type="Proteomes" id="UP000185781"/>
    </source>
</evidence>
<dbReference type="RefSeq" id="WP_139326212.1">
    <property type="nucleotide sequence ID" value="NZ_FTOV01000014.1"/>
</dbReference>
<dbReference type="Proteomes" id="UP000185781">
    <property type="component" value="Unassembled WGS sequence"/>
</dbReference>
<keyword evidence="1" id="KW-0472">Membrane</keyword>
<reference evidence="2 3" key="1">
    <citation type="submission" date="2017-01" db="EMBL/GenBank/DDBJ databases">
        <authorList>
            <person name="Mah S.A."/>
            <person name="Swanson W.J."/>
            <person name="Moy G.W."/>
            <person name="Vacquier V.D."/>
        </authorList>
    </citation>
    <scope>NUCLEOTIDE SEQUENCE [LARGE SCALE GENOMIC DNA]</scope>
    <source>
        <strain evidence="2 3">DSM 18014</strain>
    </source>
</reference>
<dbReference type="OrthoDB" id="9803163at2"/>
<keyword evidence="1" id="KW-1133">Transmembrane helix</keyword>
<feature type="transmembrane region" description="Helical" evidence="1">
    <location>
        <begin position="208"/>
        <end position="231"/>
    </location>
</feature>
<name>A0A1N7QMD9_9FLAO</name>
<evidence type="ECO:0000313" key="2">
    <source>
        <dbReference type="EMBL" id="SIT24055.1"/>
    </source>
</evidence>
<feature type="transmembrane region" description="Helical" evidence="1">
    <location>
        <begin position="56"/>
        <end position="78"/>
    </location>
</feature>
<dbReference type="EMBL" id="FTOV01000014">
    <property type="protein sequence ID" value="SIT24055.1"/>
    <property type="molecule type" value="Genomic_DNA"/>
</dbReference>
<gene>
    <name evidence="2" type="ORF">SAMN05421785_11419</name>
</gene>
<keyword evidence="1" id="KW-0812">Transmembrane</keyword>
<sequence length="248" mass="28786">MSTNSNNGNKNHKDALISYYQLRMFIGILGFFLSFMLFLTTFLLNDKCPFKISISHYYYSFGHIIFVGTLCIMGGLFGTYRGKDQKENRVSNACGILAVLVAIFPTQFKGYEGDVYVKILYYECWFTGVHYISACILFLLFSVFCLDFFQNSDKEQDGEVLSPEEKEKKKRRNIYYKFCGYGIIISVLLIGGIAILECYNKQLVEANLFLKYSTLIFETTSLFFFSTSWLLKSSDFWNEKIPLMSFFR</sequence>
<feature type="transmembrane region" description="Helical" evidence="1">
    <location>
        <begin position="174"/>
        <end position="196"/>
    </location>
</feature>
<protein>
    <recommendedName>
        <fullName evidence="4">Frag1/DRAM/Sfk1 family protein</fullName>
    </recommendedName>
</protein>
<feature type="transmembrane region" description="Helical" evidence="1">
    <location>
        <begin position="20"/>
        <end position="44"/>
    </location>
</feature>
<feature type="transmembrane region" description="Helical" evidence="1">
    <location>
        <begin position="90"/>
        <end position="108"/>
    </location>
</feature>
<organism evidence="2 3">
    <name type="scientific">Chryseobacterium gambrini</name>
    <dbReference type="NCBI Taxonomy" id="373672"/>
    <lineage>
        <taxon>Bacteria</taxon>
        <taxon>Pseudomonadati</taxon>
        <taxon>Bacteroidota</taxon>
        <taxon>Flavobacteriia</taxon>
        <taxon>Flavobacteriales</taxon>
        <taxon>Weeksellaceae</taxon>
        <taxon>Chryseobacterium group</taxon>
        <taxon>Chryseobacterium</taxon>
    </lineage>
</organism>
<feature type="transmembrane region" description="Helical" evidence="1">
    <location>
        <begin position="128"/>
        <end position="149"/>
    </location>
</feature>
<evidence type="ECO:0008006" key="4">
    <source>
        <dbReference type="Google" id="ProtNLM"/>
    </source>
</evidence>
<dbReference type="AlphaFoldDB" id="A0A1N7QMD9"/>
<dbReference type="STRING" id="373672.SAMN05421785_11419"/>